<keyword evidence="1" id="KW-0560">Oxidoreductase</keyword>
<dbReference type="SUPFAM" id="SSF51430">
    <property type="entry name" value="NAD(P)-linked oxidoreductase"/>
    <property type="match status" value="1"/>
</dbReference>
<evidence type="ECO:0000259" key="2">
    <source>
        <dbReference type="Pfam" id="PF00248"/>
    </source>
</evidence>
<dbReference type="PANTHER" id="PTHR43625">
    <property type="entry name" value="AFLATOXIN B1 ALDEHYDE REDUCTASE"/>
    <property type="match status" value="1"/>
</dbReference>
<proteinExistence type="predicted"/>
<comment type="caution">
    <text evidence="3">The sequence shown here is derived from an EMBL/GenBank/DDBJ whole genome shotgun (WGS) entry which is preliminary data.</text>
</comment>
<organism evidence="3 4">
    <name type="scientific">Aspergillus novofumigatus (strain IBT 16806)</name>
    <dbReference type="NCBI Taxonomy" id="1392255"/>
    <lineage>
        <taxon>Eukaryota</taxon>
        <taxon>Fungi</taxon>
        <taxon>Dikarya</taxon>
        <taxon>Ascomycota</taxon>
        <taxon>Pezizomycotina</taxon>
        <taxon>Eurotiomycetes</taxon>
        <taxon>Eurotiomycetidae</taxon>
        <taxon>Eurotiales</taxon>
        <taxon>Aspergillaceae</taxon>
        <taxon>Aspergillus</taxon>
        <taxon>Aspergillus subgen. Fumigati</taxon>
    </lineage>
</organism>
<dbReference type="RefSeq" id="XP_024688081.1">
    <property type="nucleotide sequence ID" value="XM_024824579.1"/>
</dbReference>
<feature type="domain" description="NADP-dependent oxidoreductase" evidence="2">
    <location>
        <begin position="26"/>
        <end position="149"/>
    </location>
</feature>
<dbReference type="GeneID" id="36531904"/>
<keyword evidence="4" id="KW-1185">Reference proteome</keyword>
<protein>
    <submittedName>
        <fullName evidence="3">Aldo/keto reductase</fullName>
    </submittedName>
</protein>
<dbReference type="GO" id="GO:0016491">
    <property type="term" value="F:oxidoreductase activity"/>
    <property type="evidence" value="ECO:0007669"/>
    <property type="project" value="UniProtKB-KW"/>
</dbReference>
<dbReference type="InterPro" id="IPR050791">
    <property type="entry name" value="Aldo-Keto_reductase"/>
</dbReference>
<reference evidence="4" key="1">
    <citation type="journal article" date="2018" name="Proc. Natl. Acad. Sci. U.S.A.">
        <title>Linking secondary metabolites to gene clusters through genome sequencing of six diverse Aspergillus species.</title>
        <authorList>
            <person name="Kaerboelling I."/>
            <person name="Vesth T.C."/>
            <person name="Frisvad J.C."/>
            <person name="Nybo J.L."/>
            <person name="Theobald S."/>
            <person name="Kuo A."/>
            <person name="Bowyer P."/>
            <person name="Matsuda Y."/>
            <person name="Mondo S."/>
            <person name="Lyhne E.K."/>
            <person name="Kogle M.E."/>
            <person name="Clum A."/>
            <person name="Lipzen A."/>
            <person name="Salamov A."/>
            <person name="Ngan C.Y."/>
            <person name="Daum C."/>
            <person name="Chiniquy J."/>
            <person name="Barry K."/>
            <person name="LaButti K."/>
            <person name="Haridas S."/>
            <person name="Simmons B.A."/>
            <person name="Magnuson J.K."/>
            <person name="Mortensen U.H."/>
            <person name="Larsen T.O."/>
            <person name="Grigoriev I.V."/>
            <person name="Baker S.E."/>
            <person name="Andersen M.R."/>
        </authorList>
    </citation>
    <scope>NUCLEOTIDE SEQUENCE [LARGE SCALE GENOMIC DNA]</scope>
    <source>
        <strain evidence="4">IBT 16806</strain>
    </source>
</reference>
<dbReference type="InterPro" id="IPR036812">
    <property type="entry name" value="NAD(P)_OxRdtase_dom_sf"/>
</dbReference>
<dbReference type="Gene3D" id="3.20.20.100">
    <property type="entry name" value="NADP-dependent oxidoreductase domain"/>
    <property type="match status" value="1"/>
</dbReference>
<dbReference type="Proteomes" id="UP000234474">
    <property type="component" value="Unassembled WGS sequence"/>
</dbReference>
<dbReference type="Pfam" id="PF00248">
    <property type="entry name" value="Aldo_ket_red"/>
    <property type="match status" value="1"/>
</dbReference>
<dbReference type="InterPro" id="IPR023210">
    <property type="entry name" value="NADP_OxRdtase_dom"/>
</dbReference>
<dbReference type="EMBL" id="MSZS01000001">
    <property type="protein sequence ID" value="PKX99486.1"/>
    <property type="molecule type" value="Genomic_DNA"/>
</dbReference>
<evidence type="ECO:0000313" key="3">
    <source>
        <dbReference type="EMBL" id="PKX99486.1"/>
    </source>
</evidence>
<dbReference type="AlphaFoldDB" id="A0A2I1CPD6"/>
<gene>
    <name evidence="3" type="ORF">P174DRAFT_417159</name>
</gene>
<evidence type="ECO:0000256" key="1">
    <source>
        <dbReference type="ARBA" id="ARBA00023002"/>
    </source>
</evidence>
<dbReference type="OrthoDB" id="37537at2759"/>
<dbReference type="STRING" id="1392255.A0A2I1CPD6"/>
<evidence type="ECO:0000313" key="4">
    <source>
        <dbReference type="Proteomes" id="UP000234474"/>
    </source>
</evidence>
<name>A0A2I1CPD6_ASPN1</name>
<dbReference type="GO" id="GO:0005737">
    <property type="term" value="C:cytoplasm"/>
    <property type="evidence" value="ECO:0007669"/>
    <property type="project" value="TreeGrafter"/>
</dbReference>
<sequence length="152" mass="16388">MTEQIRDLPYCPRGSRTVHLDTHALHNGVFKTCVEFGIPVIARSPLGRGVLAGAFTKASDLPGNDPRKRLPRFQDDAMKQNIKLVNEVKALAARKGVALAQIALGWILTLSGRPGLPTIIPIPGGSTSSKVTQDLRGVSRLSDKKMAEIGVR</sequence>
<accession>A0A2I1CPD6</accession>
<dbReference type="PANTHER" id="PTHR43625:SF78">
    <property type="entry name" value="PYRIDOXAL REDUCTASE-RELATED"/>
    <property type="match status" value="1"/>
</dbReference>
<dbReference type="VEuPathDB" id="FungiDB:P174DRAFT_417159"/>